<protein>
    <submittedName>
        <fullName evidence="1">Putative metallophosphoesterase</fullName>
    </submittedName>
</protein>
<dbReference type="EMBL" id="LS991951">
    <property type="protein sequence ID" value="SYV98033.1"/>
    <property type="molecule type" value="Genomic_DNA"/>
</dbReference>
<organism evidence="1 2">
    <name type="scientific">Mycoplasmopsis edwardii</name>
    <dbReference type="NCBI Taxonomy" id="53558"/>
    <lineage>
        <taxon>Bacteria</taxon>
        <taxon>Bacillati</taxon>
        <taxon>Mycoplasmatota</taxon>
        <taxon>Mycoplasmoidales</taxon>
        <taxon>Metamycoplasmataceae</taxon>
        <taxon>Mycoplasmopsis</taxon>
    </lineage>
</organism>
<dbReference type="PANTHER" id="PTHR36303">
    <property type="entry name" value="2',3'-CYCLIC-NUCLEOTIDE 2'-PHOSPHODIESTERASE"/>
    <property type="match status" value="1"/>
</dbReference>
<name>A0A3B0QEF2_9BACT</name>
<dbReference type="GO" id="GO:0004113">
    <property type="term" value="F:2',3'-cyclic-nucleotide 3'-phosphodiesterase activity"/>
    <property type="evidence" value="ECO:0007669"/>
    <property type="project" value="TreeGrafter"/>
</dbReference>
<reference evidence="2" key="1">
    <citation type="submission" date="2018-06" db="EMBL/GenBank/DDBJ databases">
        <authorList>
            <consortium name="Pathogen Informatics"/>
        </authorList>
    </citation>
    <scope>NUCLEOTIDE SEQUENCE [LARGE SCALE GENOMIC DNA]</scope>
    <source>
        <strain evidence="2">NCTC10132</strain>
    </source>
</reference>
<proteinExistence type="predicted"/>
<dbReference type="InterPro" id="IPR005235">
    <property type="entry name" value="YmdB-like"/>
</dbReference>
<dbReference type="Proteomes" id="UP000257559">
    <property type="component" value="Chromosome"/>
</dbReference>
<feature type="non-terminal residue" evidence="1">
    <location>
        <position position="78"/>
    </location>
</feature>
<sequence length="78" mass="8855">MSNKKNNYIKLLFIGDIFGLPGIVTLEKNLKQIINDNQIDFVIAQGENVTGRKGLSELDYLRLKKAGVNFFTMGNHVW</sequence>
<dbReference type="SUPFAM" id="SSF56300">
    <property type="entry name" value="Metallo-dependent phosphatases"/>
    <property type="match status" value="1"/>
</dbReference>
<dbReference type="PANTHER" id="PTHR36303:SF1">
    <property type="entry name" value="2',3'-CYCLIC-NUCLEOTIDE 2'-PHOSPHODIESTERASE"/>
    <property type="match status" value="1"/>
</dbReference>
<dbReference type="Gene3D" id="3.60.21.10">
    <property type="match status" value="1"/>
</dbReference>
<dbReference type="InterPro" id="IPR029052">
    <property type="entry name" value="Metallo-depent_PP-like"/>
</dbReference>
<dbReference type="AlphaFoldDB" id="A0A3B0QEF2"/>
<evidence type="ECO:0000313" key="2">
    <source>
        <dbReference type="Proteomes" id="UP000257559"/>
    </source>
</evidence>
<evidence type="ECO:0000313" key="1">
    <source>
        <dbReference type="EMBL" id="SYV98033.1"/>
    </source>
</evidence>
<keyword evidence="2" id="KW-1185">Reference proteome</keyword>
<accession>A0A3B0QEF2</accession>
<dbReference type="Pfam" id="PF13277">
    <property type="entry name" value="YmdB"/>
    <property type="match status" value="1"/>
</dbReference>
<gene>
    <name evidence="1" type="ORF">NCTC10132_01405</name>
</gene>
<dbReference type="KEGG" id="medw:NCTC10132_01405"/>